<proteinExistence type="predicted"/>
<dbReference type="EMBL" id="CADCVZ010000036">
    <property type="protein sequence ID" value="CAA9512551.1"/>
    <property type="molecule type" value="Genomic_DNA"/>
</dbReference>
<feature type="region of interest" description="Disordered" evidence="1">
    <location>
        <begin position="1"/>
        <end position="79"/>
    </location>
</feature>
<reference evidence="2" key="1">
    <citation type="submission" date="2020-02" db="EMBL/GenBank/DDBJ databases">
        <authorList>
            <person name="Meier V. D."/>
        </authorList>
    </citation>
    <scope>NUCLEOTIDE SEQUENCE</scope>
    <source>
        <strain evidence="2">AVDCRST_MAG09</strain>
    </source>
</reference>
<organism evidence="2">
    <name type="scientific">uncultured Sphingomonas sp</name>
    <dbReference type="NCBI Taxonomy" id="158754"/>
    <lineage>
        <taxon>Bacteria</taxon>
        <taxon>Pseudomonadati</taxon>
        <taxon>Pseudomonadota</taxon>
        <taxon>Alphaproteobacteria</taxon>
        <taxon>Sphingomonadales</taxon>
        <taxon>Sphingomonadaceae</taxon>
        <taxon>Sphingomonas</taxon>
        <taxon>environmental samples</taxon>
    </lineage>
</organism>
<evidence type="ECO:0000313" key="2">
    <source>
        <dbReference type="EMBL" id="CAA9512551.1"/>
    </source>
</evidence>
<feature type="compositionally biased region" description="Basic and acidic residues" evidence="1">
    <location>
        <begin position="1"/>
        <end position="14"/>
    </location>
</feature>
<protein>
    <submittedName>
        <fullName evidence="2">Uncharacterized protein</fullName>
    </submittedName>
</protein>
<feature type="compositionally biased region" description="Low complexity" evidence="1">
    <location>
        <begin position="57"/>
        <end position="73"/>
    </location>
</feature>
<evidence type="ECO:0000256" key="1">
    <source>
        <dbReference type="SAM" id="MobiDB-lite"/>
    </source>
</evidence>
<feature type="non-terminal residue" evidence="2">
    <location>
        <position position="1"/>
    </location>
</feature>
<feature type="non-terminal residue" evidence="2">
    <location>
        <position position="79"/>
    </location>
</feature>
<dbReference type="AlphaFoldDB" id="A0A6J4T3L0"/>
<accession>A0A6J4T3L0</accession>
<sequence>DRRGCPGDGRRRAPEQPGRYRAVGHRVRGPRGRTGGGRPVPLRLRPPRPADQAAGGSTSERSAAAPSASRRLACCWRCL</sequence>
<name>A0A6J4T3L0_9SPHN</name>
<gene>
    <name evidence="2" type="ORF">AVDCRST_MAG09-1701</name>
</gene>
<feature type="compositionally biased region" description="Basic residues" evidence="1">
    <location>
        <begin position="22"/>
        <end position="31"/>
    </location>
</feature>